<keyword evidence="1 3" id="KW-0807">Transducer</keyword>
<gene>
    <name evidence="7" type="ORF">J3U88_18470</name>
</gene>
<keyword evidence="8" id="KW-1185">Reference proteome</keyword>
<keyword evidence="4" id="KW-0472">Membrane</keyword>
<dbReference type="Gene3D" id="1.10.287.950">
    <property type="entry name" value="Methyl-accepting chemotaxis protein"/>
    <property type="match status" value="1"/>
</dbReference>
<dbReference type="PRINTS" id="PR00260">
    <property type="entry name" value="CHEMTRNSDUCR"/>
</dbReference>
<reference evidence="7" key="1">
    <citation type="submission" date="2021-03" db="EMBL/GenBank/DDBJ databases">
        <authorList>
            <person name="Wang G."/>
        </authorList>
    </citation>
    <scope>NUCLEOTIDE SEQUENCE</scope>
    <source>
        <strain evidence="7">KCTC 12899</strain>
    </source>
</reference>
<dbReference type="GO" id="GO:0004888">
    <property type="term" value="F:transmembrane signaling receptor activity"/>
    <property type="evidence" value="ECO:0007669"/>
    <property type="project" value="InterPro"/>
</dbReference>
<dbReference type="InterPro" id="IPR004090">
    <property type="entry name" value="Chemotax_Me-accpt_rcpt"/>
</dbReference>
<evidence type="ECO:0000313" key="7">
    <source>
        <dbReference type="EMBL" id="MBO1320467.1"/>
    </source>
</evidence>
<dbReference type="RefSeq" id="WP_207860422.1">
    <property type="nucleotide sequence ID" value="NZ_JAFREP010000017.1"/>
</dbReference>
<keyword evidence="4" id="KW-0812">Transmembrane</keyword>
<feature type="domain" description="HAMP" evidence="6">
    <location>
        <begin position="209"/>
        <end position="263"/>
    </location>
</feature>
<dbReference type="SUPFAM" id="SSF58104">
    <property type="entry name" value="Methyl-accepting chemotaxis protein (MCP) signaling domain"/>
    <property type="match status" value="1"/>
</dbReference>
<dbReference type="EMBL" id="JAFREP010000017">
    <property type="protein sequence ID" value="MBO1320467.1"/>
    <property type="molecule type" value="Genomic_DNA"/>
</dbReference>
<evidence type="ECO:0000256" key="2">
    <source>
        <dbReference type="ARBA" id="ARBA00029447"/>
    </source>
</evidence>
<evidence type="ECO:0000256" key="4">
    <source>
        <dbReference type="SAM" id="Phobius"/>
    </source>
</evidence>
<feature type="transmembrane region" description="Helical" evidence="4">
    <location>
        <begin position="189"/>
        <end position="211"/>
    </location>
</feature>
<comment type="caution">
    <text evidence="7">The sequence shown here is derived from an EMBL/GenBank/DDBJ whole genome shotgun (WGS) entry which is preliminary data.</text>
</comment>
<dbReference type="Pfam" id="PF00015">
    <property type="entry name" value="MCPsignal"/>
    <property type="match status" value="1"/>
</dbReference>
<dbReference type="PROSITE" id="PS50885">
    <property type="entry name" value="HAMP"/>
    <property type="match status" value="1"/>
</dbReference>
<dbReference type="GO" id="GO:0007165">
    <property type="term" value="P:signal transduction"/>
    <property type="evidence" value="ECO:0007669"/>
    <property type="project" value="UniProtKB-KW"/>
</dbReference>
<accession>A0A8J7Q4J5</accession>
<comment type="similarity">
    <text evidence="2">Belongs to the methyl-accepting chemotaxis (MCP) protein family.</text>
</comment>
<name>A0A8J7Q4J5_9BACT</name>
<evidence type="ECO:0000256" key="3">
    <source>
        <dbReference type="PROSITE-ProRule" id="PRU00284"/>
    </source>
</evidence>
<feature type="domain" description="Methyl-accepting transducer" evidence="5">
    <location>
        <begin position="268"/>
        <end position="518"/>
    </location>
</feature>
<dbReference type="PANTHER" id="PTHR32089:SF112">
    <property type="entry name" value="LYSOZYME-LIKE PROTEIN-RELATED"/>
    <property type="match status" value="1"/>
</dbReference>
<dbReference type="GO" id="GO:0006935">
    <property type="term" value="P:chemotaxis"/>
    <property type="evidence" value="ECO:0007669"/>
    <property type="project" value="InterPro"/>
</dbReference>
<proteinExistence type="inferred from homology"/>
<dbReference type="InterPro" id="IPR004089">
    <property type="entry name" value="MCPsignal_dom"/>
</dbReference>
<dbReference type="Proteomes" id="UP000664417">
    <property type="component" value="Unassembled WGS sequence"/>
</dbReference>
<protein>
    <submittedName>
        <fullName evidence="7">Methyl-accepting chemotaxis protein</fullName>
    </submittedName>
</protein>
<dbReference type="AlphaFoldDB" id="A0A8J7Q4J5"/>
<sequence length="564" mass="61239">MAWLDRFSLAFKFNVLVLLSGLVFLGSYLMLSRGLTPISDLWSEYQDQVVARNTKMTGIKRLLGFGGLIHNQKDFILRRDERYFTAADQSAKEAMQLLGAYTNIEGLSQKEHAAADELKKVVAAYQEGLVMIEALHQTQIPSAIIDRLIIVDDRPALEAFAEMEAAYLGKTKDLGTRLTKRIRLALNQLAVSLALGFLAIAVFCTLLRFAVVGGINHVVVLLKDLAEGEGDLTPVMAERQDTEIGRLGWWINRFLENLRALVGNIRQNARDLNHAGNQLSASASQLSSGSRQMLATSNAVADNMNKVNHNLEAIAGTTEEFDQVVHLIAGAAQEITATTDAVQDSARTVRGLASDAGDAGRHGRARVAEMEQSAEEIELVTLLIRDIAEQTKLLALNATIEAARAGEAGRGFSVVAGEIKQLSSQSTEAAGQISAQIETVQSRASEAGSASEETSKALTNVNEAMHTIEGSIAEQATATAQITKQIHDVRHGADTLNQSIRQISQKSQEVSEKMNQAGRVAQESADNVVMIDEEIQRLLGVSERLRALVEKFKIDETTPTDASL</sequence>
<dbReference type="GO" id="GO:0016020">
    <property type="term" value="C:membrane"/>
    <property type="evidence" value="ECO:0007669"/>
    <property type="project" value="InterPro"/>
</dbReference>
<keyword evidence="4" id="KW-1133">Transmembrane helix</keyword>
<evidence type="ECO:0000259" key="5">
    <source>
        <dbReference type="PROSITE" id="PS50111"/>
    </source>
</evidence>
<dbReference type="PANTHER" id="PTHR32089">
    <property type="entry name" value="METHYL-ACCEPTING CHEMOTAXIS PROTEIN MCPB"/>
    <property type="match status" value="1"/>
</dbReference>
<dbReference type="SMART" id="SM00283">
    <property type="entry name" value="MA"/>
    <property type="match status" value="1"/>
</dbReference>
<organism evidence="7 8">
    <name type="scientific">Acanthopleuribacter pedis</name>
    <dbReference type="NCBI Taxonomy" id="442870"/>
    <lineage>
        <taxon>Bacteria</taxon>
        <taxon>Pseudomonadati</taxon>
        <taxon>Acidobacteriota</taxon>
        <taxon>Holophagae</taxon>
        <taxon>Acanthopleuribacterales</taxon>
        <taxon>Acanthopleuribacteraceae</taxon>
        <taxon>Acanthopleuribacter</taxon>
    </lineage>
</organism>
<evidence type="ECO:0000256" key="1">
    <source>
        <dbReference type="ARBA" id="ARBA00023224"/>
    </source>
</evidence>
<dbReference type="InterPro" id="IPR003660">
    <property type="entry name" value="HAMP_dom"/>
</dbReference>
<evidence type="ECO:0000259" key="6">
    <source>
        <dbReference type="PROSITE" id="PS50885"/>
    </source>
</evidence>
<evidence type="ECO:0000313" key="8">
    <source>
        <dbReference type="Proteomes" id="UP000664417"/>
    </source>
</evidence>
<feature type="transmembrane region" description="Helical" evidence="4">
    <location>
        <begin position="13"/>
        <end position="31"/>
    </location>
</feature>
<dbReference type="PROSITE" id="PS50111">
    <property type="entry name" value="CHEMOTAXIS_TRANSDUC_2"/>
    <property type="match status" value="1"/>
</dbReference>